<dbReference type="PANTHER" id="PTHR46008">
    <property type="entry name" value="LEAF RUST 10 DISEASE-RESISTANCE LOCUS RECEPTOR-LIKE PROTEIN KINASE-LIKE 1.4"/>
    <property type="match status" value="1"/>
</dbReference>
<dbReference type="OrthoDB" id="1716193at2759"/>
<evidence type="ECO:0000256" key="3">
    <source>
        <dbReference type="ARBA" id="ARBA00023180"/>
    </source>
</evidence>
<keyword evidence="3" id="KW-0325">Glycoprotein</keyword>
<dbReference type="InterPro" id="IPR032872">
    <property type="entry name" value="WAK_assoc_C"/>
</dbReference>
<dbReference type="STRING" id="35608.A0A2U1KYS6"/>
<dbReference type="PANTHER" id="PTHR46008:SF25">
    <property type="entry name" value="PROTEIN KINASE DOMAIN-CONTAINING PROTEIN"/>
    <property type="match status" value="1"/>
</dbReference>
<organism evidence="6 7">
    <name type="scientific">Artemisia annua</name>
    <name type="common">Sweet wormwood</name>
    <dbReference type="NCBI Taxonomy" id="35608"/>
    <lineage>
        <taxon>Eukaryota</taxon>
        <taxon>Viridiplantae</taxon>
        <taxon>Streptophyta</taxon>
        <taxon>Embryophyta</taxon>
        <taxon>Tracheophyta</taxon>
        <taxon>Spermatophyta</taxon>
        <taxon>Magnoliopsida</taxon>
        <taxon>eudicotyledons</taxon>
        <taxon>Gunneridae</taxon>
        <taxon>Pentapetalae</taxon>
        <taxon>asterids</taxon>
        <taxon>campanulids</taxon>
        <taxon>Asterales</taxon>
        <taxon>Asteraceae</taxon>
        <taxon>Asteroideae</taxon>
        <taxon>Anthemideae</taxon>
        <taxon>Artemisiinae</taxon>
        <taxon>Artemisia</taxon>
    </lineage>
</organism>
<proteinExistence type="predicted"/>
<evidence type="ECO:0000256" key="4">
    <source>
        <dbReference type="SAM" id="SignalP"/>
    </source>
</evidence>
<dbReference type="Proteomes" id="UP000245207">
    <property type="component" value="Unassembled WGS sequence"/>
</dbReference>
<feature type="domain" description="Wall-associated receptor kinase C-terminal" evidence="5">
    <location>
        <begin position="161"/>
        <end position="240"/>
    </location>
</feature>
<evidence type="ECO:0000256" key="2">
    <source>
        <dbReference type="ARBA" id="ARBA00022840"/>
    </source>
</evidence>
<accession>A0A2U1KYS6</accession>
<protein>
    <submittedName>
        <fullName evidence="6">Serine-threonine/tyrosine-protein kinase catalytic domain-containing protein</fullName>
    </submittedName>
</protein>
<keyword evidence="6" id="KW-0808">Transferase</keyword>
<keyword evidence="1" id="KW-0547">Nucleotide-binding</keyword>
<dbReference type="GO" id="GO:0005524">
    <property type="term" value="F:ATP binding"/>
    <property type="evidence" value="ECO:0007669"/>
    <property type="project" value="UniProtKB-KW"/>
</dbReference>
<evidence type="ECO:0000313" key="7">
    <source>
        <dbReference type="Proteomes" id="UP000245207"/>
    </source>
</evidence>
<keyword evidence="2" id="KW-0067">ATP-binding</keyword>
<keyword evidence="4" id="KW-0732">Signal</keyword>
<feature type="chain" id="PRO_5015651289" evidence="4">
    <location>
        <begin position="18"/>
        <end position="253"/>
    </location>
</feature>
<gene>
    <name evidence="6" type="ORF">CTI12_AA549760</name>
</gene>
<feature type="signal peptide" evidence="4">
    <location>
        <begin position="1"/>
        <end position="17"/>
    </location>
</feature>
<sequence>MIIFVFLFMSFILSCHSALNDSISIPVCPESFSCPNFAPFKYPFYSGTDARCGLINVNCTSTGGNILIGEPRYEIFGKYDSSSSVVIFNRTFEKLVNNESCEALMNNFTSPNPLLYSISITPFITLFKCTKNTSHAEATHAYFNQPNYKSHNTCTDYNFYYDYSVSNATAPSDLPHTCEVIQLPMIGGREYKLRNTTNIFSLLTHSFFISFSLTRSCEKCHNKGGRCHANKGQFQCLCDQRGIYFWTVYFVSC</sequence>
<dbReference type="GO" id="GO:0016301">
    <property type="term" value="F:kinase activity"/>
    <property type="evidence" value="ECO:0007669"/>
    <property type="project" value="UniProtKB-KW"/>
</dbReference>
<dbReference type="Pfam" id="PF14380">
    <property type="entry name" value="WAK_assoc"/>
    <property type="match status" value="1"/>
</dbReference>
<comment type="caution">
    <text evidence="6">The sequence shown here is derived from an EMBL/GenBank/DDBJ whole genome shotgun (WGS) entry which is preliminary data.</text>
</comment>
<reference evidence="6 7" key="1">
    <citation type="journal article" date="2018" name="Mol. Plant">
        <title>The genome of Artemisia annua provides insight into the evolution of Asteraceae family and artemisinin biosynthesis.</title>
        <authorList>
            <person name="Shen Q."/>
            <person name="Zhang L."/>
            <person name="Liao Z."/>
            <person name="Wang S."/>
            <person name="Yan T."/>
            <person name="Shi P."/>
            <person name="Liu M."/>
            <person name="Fu X."/>
            <person name="Pan Q."/>
            <person name="Wang Y."/>
            <person name="Lv Z."/>
            <person name="Lu X."/>
            <person name="Zhang F."/>
            <person name="Jiang W."/>
            <person name="Ma Y."/>
            <person name="Chen M."/>
            <person name="Hao X."/>
            <person name="Li L."/>
            <person name="Tang Y."/>
            <person name="Lv G."/>
            <person name="Zhou Y."/>
            <person name="Sun X."/>
            <person name="Brodelius P.E."/>
            <person name="Rose J.K.C."/>
            <person name="Tang K."/>
        </authorList>
    </citation>
    <scope>NUCLEOTIDE SEQUENCE [LARGE SCALE GENOMIC DNA]</scope>
    <source>
        <strain evidence="7">cv. Huhao1</strain>
        <tissue evidence="6">Leaf</tissue>
    </source>
</reference>
<evidence type="ECO:0000313" key="6">
    <source>
        <dbReference type="EMBL" id="PWA41916.1"/>
    </source>
</evidence>
<keyword evidence="7" id="KW-1185">Reference proteome</keyword>
<evidence type="ECO:0000256" key="1">
    <source>
        <dbReference type="ARBA" id="ARBA00022741"/>
    </source>
</evidence>
<keyword evidence="6" id="KW-0418">Kinase</keyword>
<dbReference type="AlphaFoldDB" id="A0A2U1KYS6"/>
<dbReference type="EMBL" id="PKPP01012750">
    <property type="protein sequence ID" value="PWA41916.1"/>
    <property type="molecule type" value="Genomic_DNA"/>
</dbReference>
<evidence type="ECO:0000259" key="5">
    <source>
        <dbReference type="Pfam" id="PF14380"/>
    </source>
</evidence>
<name>A0A2U1KYS6_ARTAN</name>